<dbReference type="eggNOG" id="COG5301">
    <property type="taxonomic scope" value="Bacteria"/>
</dbReference>
<evidence type="ECO:0000259" key="1">
    <source>
        <dbReference type="Pfam" id="PF12571"/>
    </source>
</evidence>
<name>M1MI28_9CLOT</name>
<dbReference type="EMBL" id="CP004121">
    <property type="protein sequence ID" value="AGF54551.1"/>
    <property type="molecule type" value="Genomic_DNA"/>
</dbReference>
<gene>
    <name evidence="2" type="ORF">Cspa_c07740</name>
</gene>
<evidence type="ECO:0000313" key="3">
    <source>
        <dbReference type="Proteomes" id="UP000011728"/>
    </source>
</evidence>
<evidence type="ECO:0000313" key="2">
    <source>
        <dbReference type="EMBL" id="AGF54551.1"/>
    </source>
</evidence>
<feature type="domain" description="Phage tail fibre protein N-terminal" evidence="1">
    <location>
        <begin position="1"/>
        <end position="150"/>
    </location>
</feature>
<dbReference type="PATRIC" id="fig|931276.5.peg.727"/>
<dbReference type="OrthoDB" id="1624444at2"/>
<organism evidence="2 3">
    <name type="scientific">Clostridium saccharoperbutylacetonicum N1-4(HMT)</name>
    <dbReference type="NCBI Taxonomy" id="931276"/>
    <lineage>
        <taxon>Bacteria</taxon>
        <taxon>Bacillati</taxon>
        <taxon>Bacillota</taxon>
        <taxon>Clostridia</taxon>
        <taxon>Eubacteriales</taxon>
        <taxon>Clostridiaceae</taxon>
        <taxon>Clostridium</taxon>
    </lineage>
</organism>
<dbReference type="PANTHER" id="PTHR35191">
    <property type="entry name" value="PROPHAGE SIDE TAIL FIBER PROTEIN HOMOLOG STFQ-RELATED"/>
    <property type="match status" value="1"/>
</dbReference>
<dbReference type="AlphaFoldDB" id="M1MI28"/>
<dbReference type="KEGG" id="csr:Cspa_c07740"/>
<accession>M1MI28</accession>
<dbReference type="InterPro" id="IPR022225">
    <property type="entry name" value="Phage_tail_fibre_N"/>
</dbReference>
<dbReference type="RefSeq" id="WP_015390877.1">
    <property type="nucleotide sequence ID" value="NC_020291.1"/>
</dbReference>
<proteinExistence type="predicted"/>
<keyword evidence="3" id="KW-1185">Reference proteome</keyword>
<reference evidence="2 3" key="1">
    <citation type="submission" date="2013-02" db="EMBL/GenBank/DDBJ databases">
        <title>Genome sequence of Clostridium saccharoperbutylacetonicum N1-4(HMT).</title>
        <authorList>
            <person name="Poehlein A."/>
            <person name="Daniel R."/>
        </authorList>
    </citation>
    <scope>NUCLEOTIDE SEQUENCE [LARGE SCALE GENOMIC DNA]</scope>
    <source>
        <strain evidence="3">N1-4(HMT)</strain>
    </source>
</reference>
<dbReference type="Pfam" id="PF12571">
    <property type="entry name" value="Phage_tail_fib"/>
    <property type="match status" value="1"/>
</dbReference>
<dbReference type="PANTHER" id="PTHR35191:SF1">
    <property type="entry name" value="PROPHAGE SIDE TAIL FIBER PROTEIN HOMOLOG STFQ-RELATED"/>
    <property type="match status" value="1"/>
</dbReference>
<dbReference type="InterPro" id="IPR051934">
    <property type="entry name" value="Phage_Tail_Fiber_Structural"/>
</dbReference>
<dbReference type="HOGENOM" id="CLU_288817_0_0_9"/>
<protein>
    <submittedName>
        <fullName evidence="2">Putative tail fiber protein</fullName>
    </submittedName>
</protein>
<dbReference type="Gene3D" id="2.60.120.260">
    <property type="entry name" value="Galactose-binding domain-like"/>
    <property type="match status" value="1"/>
</dbReference>
<sequence>MSENFYTILTATGKAKLANSAVLGSKVNFKTLKVGDGNGAYYEPTESQTSLVREVWSGNVSSISVDENNPNWIVAETLIPATIGGFFIREAGIFDEDGDLIAISKLSETYKPVVSEGSIKDLCIKIVLEVSNVASVTLKIDPTVIVATRKDIDVLQAKMDASNAETSEEIKELDSKLSEQISELANEISNKNVITPAVGYGMNNVIKNVGETSVSPKFTIQGKTVVNLLGKDGNCEDLSKWYSSGVTRVLDVSNKVFGNNGIKIIENSANSNCAISLDVTPFIDKTKYYCLSGYLKNGNIDSNFYIQISDNVSYAINSVDVTDSTKFNRVFLKYDASKIAPTSTNRYAYVGVRGTTVGQYGYLDGIMLEEITKEQYSDPNFQPSPYVDSYTCLQNPYIEVRHDNLVRNGNGEEGTAWWLPINSGATLSLLNSKLTLTTTSTYLWVRQPINVKPNTDYYLAGNVSGNVNLVIAKGDLTGNILINNGTFNSGNNSVINVVINNNNIGTGTADSIMLVEGTTAPISYKSCRIERCVVEGKFADGDSLVLENGEVTGQINWKHKSLIGKDYDWELQGDYTGYKCLDIRTPIASDRINKGINTNYSDYVITKYNGAIIRNINASACIDSGWIGLGDQIGVCVADSESGWTESINPNNDEVKAFMNGWKAIWNNGTRYIAWASIIDNSLPSVMSQSTTTATGTSTTSLPVADGTKFSVGAICVFHPSGYYQVVNVSSISGNNLTVSNPVSFNNGAVVGSISDNGTTNVSVLTYCKNNVAPNYEGYQLHYKLATPEPLTDVNANIHGDIPKLDVGDNYLLLDSGSVLNEVANPQSHNASDYQYKINSNYYDGKTASYLKNKTEIINGIFRNGLWDSMKWLIKSQYEYSAYGNCGAYITATNFDTNATYTVDYKILSTIAPQIGSFIFNYEQNIVSAINNLEDQIDNRQAHDSILDTLVDLSIYEKKVNCSLFNRASKCSNLPIIEYIVQFTPKKTVPIISLLNIGTSYCDGTSGYVIPLSDVKFTVYILDKSTIKVTSAYTGNNTTIQNNLYNYGGWIVFDITADCRGRI</sequence>
<dbReference type="Proteomes" id="UP000011728">
    <property type="component" value="Chromosome"/>
</dbReference>